<gene>
    <name evidence="9" type="ORF">EDD73_103119</name>
</gene>
<dbReference type="GO" id="GO:0030295">
    <property type="term" value="F:protein kinase activator activity"/>
    <property type="evidence" value="ECO:0007669"/>
    <property type="project" value="TreeGrafter"/>
</dbReference>
<evidence type="ECO:0000256" key="1">
    <source>
        <dbReference type="ARBA" id="ARBA00000085"/>
    </source>
</evidence>
<evidence type="ECO:0000256" key="3">
    <source>
        <dbReference type="ARBA" id="ARBA00012438"/>
    </source>
</evidence>
<name>A0A4R2RY86_9FIRM</name>
<keyword evidence="4" id="KW-0808">Transferase</keyword>
<dbReference type="InterPro" id="IPR036890">
    <property type="entry name" value="HATPase_C_sf"/>
</dbReference>
<dbReference type="GO" id="GO:0004673">
    <property type="term" value="F:protein histidine kinase activity"/>
    <property type="evidence" value="ECO:0007669"/>
    <property type="project" value="UniProtKB-EC"/>
</dbReference>
<dbReference type="SUPFAM" id="SSF55874">
    <property type="entry name" value="ATPase domain of HSP90 chaperone/DNA topoisomerase II/histidine kinase"/>
    <property type="match status" value="1"/>
</dbReference>
<keyword evidence="5 9" id="KW-0418">Kinase</keyword>
<evidence type="ECO:0000259" key="8">
    <source>
        <dbReference type="PROSITE" id="PS50109"/>
    </source>
</evidence>
<evidence type="ECO:0000256" key="7">
    <source>
        <dbReference type="SAM" id="Coils"/>
    </source>
</evidence>
<keyword evidence="10" id="KW-1185">Reference proteome</keyword>
<organism evidence="9 10">
    <name type="scientific">Heliophilum fasciatum</name>
    <dbReference type="NCBI Taxonomy" id="35700"/>
    <lineage>
        <taxon>Bacteria</taxon>
        <taxon>Bacillati</taxon>
        <taxon>Bacillota</taxon>
        <taxon>Clostridia</taxon>
        <taxon>Eubacteriales</taxon>
        <taxon>Heliobacteriaceae</taxon>
        <taxon>Heliophilum</taxon>
    </lineage>
</organism>
<evidence type="ECO:0000313" key="10">
    <source>
        <dbReference type="Proteomes" id="UP000294813"/>
    </source>
</evidence>
<dbReference type="InterPro" id="IPR050351">
    <property type="entry name" value="BphY/WalK/GraS-like"/>
</dbReference>
<dbReference type="Gene3D" id="3.30.565.10">
    <property type="entry name" value="Histidine kinase-like ATPase, C-terminal domain"/>
    <property type="match status" value="1"/>
</dbReference>
<feature type="domain" description="Histidine kinase" evidence="8">
    <location>
        <begin position="171"/>
        <end position="381"/>
    </location>
</feature>
<sequence length="386" mass="42881">MSNHAVPTFYAPGERDPQERIEQQAKIIANLQGVQAFFDALPHIVIIVNEYLQTVFCNQALYVLLNIPENTPLAGLRPGELLCCVHPKTMPGGCGTTEHCRTCGLINTVLRSRSGQTVKGECSITVEENHQGNTLEFGITASPLTVDGYHFTIISLNDISDVKRRRVLERVFFHDIINAASGLNGFTELLREYNSSAEAQSILDALQTVAKQLVQDIQEQRDLLQAETNEFQPVLTWMSSSDILREAVTQMSAHPVAAGQKIIISPDSVDVLFISDISLVRRVLVNMLKNALEASKIGDIVQIGCRHSESIVEFWVNNPAVMPRNVQLQIFKRSFSTKGTNRGIGTYSMKLLTERYLRGTIAFSVSESEGTTFFARFPLEKDTVLP</sequence>
<dbReference type="Pfam" id="PF02518">
    <property type="entry name" value="HATPase_c"/>
    <property type="match status" value="1"/>
</dbReference>
<comment type="catalytic activity">
    <reaction evidence="1">
        <text>ATP + protein L-histidine = ADP + protein N-phospho-L-histidine.</text>
        <dbReference type="EC" id="2.7.13.3"/>
    </reaction>
</comment>
<evidence type="ECO:0000256" key="2">
    <source>
        <dbReference type="ARBA" id="ARBA00004370"/>
    </source>
</evidence>
<dbReference type="PANTHER" id="PTHR42878">
    <property type="entry name" value="TWO-COMPONENT HISTIDINE KINASE"/>
    <property type="match status" value="1"/>
</dbReference>
<dbReference type="GO" id="GO:0007234">
    <property type="term" value="P:osmosensory signaling via phosphorelay pathway"/>
    <property type="evidence" value="ECO:0007669"/>
    <property type="project" value="TreeGrafter"/>
</dbReference>
<reference evidence="9 10" key="1">
    <citation type="submission" date="2019-03" db="EMBL/GenBank/DDBJ databases">
        <title>Genomic Encyclopedia of Type Strains, Phase IV (KMG-IV): sequencing the most valuable type-strain genomes for metagenomic binning, comparative biology and taxonomic classification.</title>
        <authorList>
            <person name="Goeker M."/>
        </authorList>
    </citation>
    <scope>NUCLEOTIDE SEQUENCE [LARGE SCALE GENOMIC DNA]</scope>
    <source>
        <strain evidence="9 10">DSM 11170</strain>
    </source>
</reference>
<dbReference type="SMART" id="SM00387">
    <property type="entry name" value="HATPase_c"/>
    <property type="match status" value="1"/>
</dbReference>
<evidence type="ECO:0000313" key="9">
    <source>
        <dbReference type="EMBL" id="TCP68488.1"/>
    </source>
</evidence>
<dbReference type="EMBL" id="SLXT01000003">
    <property type="protein sequence ID" value="TCP68488.1"/>
    <property type="molecule type" value="Genomic_DNA"/>
</dbReference>
<dbReference type="PROSITE" id="PS50109">
    <property type="entry name" value="HIS_KIN"/>
    <property type="match status" value="1"/>
</dbReference>
<feature type="coiled-coil region" evidence="7">
    <location>
        <begin position="203"/>
        <end position="230"/>
    </location>
</feature>
<evidence type="ECO:0000256" key="4">
    <source>
        <dbReference type="ARBA" id="ARBA00022679"/>
    </source>
</evidence>
<evidence type="ECO:0000256" key="5">
    <source>
        <dbReference type="ARBA" id="ARBA00022777"/>
    </source>
</evidence>
<dbReference type="InterPro" id="IPR005467">
    <property type="entry name" value="His_kinase_dom"/>
</dbReference>
<dbReference type="GO" id="GO:0000156">
    <property type="term" value="F:phosphorelay response regulator activity"/>
    <property type="evidence" value="ECO:0007669"/>
    <property type="project" value="TreeGrafter"/>
</dbReference>
<dbReference type="OrthoDB" id="9792686at2"/>
<evidence type="ECO:0000256" key="6">
    <source>
        <dbReference type="ARBA" id="ARBA00023012"/>
    </source>
</evidence>
<proteinExistence type="predicted"/>
<accession>A0A4R2RY86</accession>
<keyword evidence="7" id="KW-0175">Coiled coil</keyword>
<dbReference type="AlphaFoldDB" id="A0A4R2RY86"/>
<dbReference type="PANTHER" id="PTHR42878:SF14">
    <property type="entry name" value="OSMOLARITY TWO-COMPONENT SYSTEM PROTEIN SSK1"/>
    <property type="match status" value="1"/>
</dbReference>
<dbReference type="EC" id="2.7.13.3" evidence="3"/>
<protein>
    <recommendedName>
        <fullName evidence="3">histidine kinase</fullName>
        <ecNumber evidence="3">2.7.13.3</ecNumber>
    </recommendedName>
</protein>
<dbReference type="RefSeq" id="WP_131918082.1">
    <property type="nucleotide sequence ID" value="NZ_JAOQNU010000003.1"/>
</dbReference>
<dbReference type="InterPro" id="IPR003594">
    <property type="entry name" value="HATPase_dom"/>
</dbReference>
<comment type="subcellular location">
    <subcellularLocation>
        <location evidence="2">Membrane</location>
    </subcellularLocation>
</comment>
<dbReference type="Proteomes" id="UP000294813">
    <property type="component" value="Unassembled WGS sequence"/>
</dbReference>
<comment type="caution">
    <text evidence="9">The sequence shown here is derived from an EMBL/GenBank/DDBJ whole genome shotgun (WGS) entry which is preliminary data.</text>
</comment>
<keyword evidence="6" id="KW-0902">Two-component regulatory system</keyword>